<dbReference type="GO" id="GO:0016020">
    <property type="term" value="C:membrane"/>
    <property type="evidence" value="ECO:0007669"/>
    <property type="project" value="UniProtKB-SubCell"/>
</dbReference>
<gene>
    <name evidence="7" type="ordered locus">HMU09280</name>
</gene>
<dbReference type="RefSeq" id="WP_013023258.1">
    <property type="nucleotide sequence ID" value="NC_013949.1"/>
</dbReference>
<sequence length="304" mass="33732">MQYLSLGLFFTFSASFFFALMNALIKILSPDIPPIQNLFFRSLVMMLFLCFIFFKPGKEKAIKKPGGWLKLWMRALLGGTAMLALFYNIATIPLSIATTFMQSTPLYTIIFAAIFLKEKITTSNLTAALIGFFGVLLICDPFGVPLGFDNILMGIISGAGTALALVTLKTLKDYFSNNFIIFFFGFSMTLVGGILLLLPPMEILDNTWHSPNLKEWELILLVGIMGTLGQHFLTKAYMSAPAGILAPMDYIRIVWGIVMGTYLGDPFPNLHGFLGIGLVIFSGLFIAFPIFLKDIKRIKNAKIL</sequence>
<evidence type="ECO:0000313" key="7">
    <source>
        <dbReference type="EMBL" id="CBG40185.1"/>
    </source>
</evidence>
<dbReference type="PANTHER" id="PTHR22911:SF6">
    <property type="entry name" value="SOLUTE CARRIER FAMILY 35 MEMBER G1"/>
    <property type="match status" value="1"/>
</dbReference>
<feature type="transmembrane region" description="Helical" evidence="5">
    <location>
        <begin position="150"/>
        <end position="168"/>
    </location>
</feature>
<dbReference type="HOGENOM" id="CLU_032828_0_1_7"/>
<keyword evidence="3 5" id="KW-1133">Transmembrane helix</keyword>
<dbReference type="eggNOG" id="COG0697">
    <property type="taxonomic scope" value="Bacteria"/>
</dbReference>
<evidence type="ECO:0000256" key="5">
    <source>
        <dbReference type="SAM" id="Phobius"/>
    </source>
</evidence>
<dbReference type="Proteomes" id="UP000001522">
    <property type="component" value="Chromosome"/>
</dbReference>
<feature type="transmembrane region" description="Helical" evidence="5">
    <location>
        <begin position="75"/>
        <end position="94"/>
    </location>
</feature>
<feature type="transmembrane region" description="Helical" evidence="5">
    <location>
        <begin position="273"/>
        <end position="292"/>
    </location>
</feature>
<feature type="transmembrane region" description="Helical" evidence="5">
    <location>
        <begin position="218"/>
        <end position="238"/>
    </location>
</feature>
<dbReference type="AlphaFoldDB" id="D3UI62"/>
<evidence type="ECO:0000256" key="3">
    <source>
        <dbReference type="ARBA" id="ARBA00022989"/>
    </source>
</evidence>
<dbReference type="Pfam" id="PF00892">
    <property type="entry name" value="EamA"/>
    <property type="match status" value="2"/>
</dbReference>
<feature type="transmembrane region" description="Helical" evidence="5">
    <location>
        <begin position="100"/>
        <end position="116"/>
    </location>
</feature>
<name>D3UI62_HELM1</name>
<evidence type="ECO:0000313" key="8">
    <source>
        <dbReference type="Proteomes" id="UP000001522"/>
    </source>
</evidence>
<dbReference type="InterPro" id="IPR000620">
    <property type="entry name" value="EamA_dom"/>
</dbReference>
<feature type="transmembrane region" description="Helical" evidence="5">
    <location>
        <begin position="35"/>
        <end position="54"/>
    </location>
</feature>
<keyword evidence="8" id="KW-1185">Reference proteome</keyword>
<evidence type="ECO:0000259" key="6">
    <source>
        <dbReference type="Pfam" id="PF00892"/>
    </source>
</evidence>
<keyword evidence="4 5" id="KW-0472">Membrane</keyword>
<comment type="subcellular location">
    <subcellularLocation>
        <location evidence="1">Membrane</location>
        <topology evidence="1">Multi-pass membrane protein</topology>
    </subcellularLocation>
</comment>
<feature type="transmembrane region" description="Helical" evidence="5">
    <location>
        <begin position="7"/>
        <end position="29"/>
    </location>
</feature>
<evidence type="ECO:0000256" key="4">
    <source>
        <dbReference type="ARBA" id="ARBA00023136"/>
    </source>
</evidence>
<dbReference type="KEGG" id="hms:HMU09280"/>
<dbReference type="InterPro" id="IPR037185">
    <property type="entry name" value="EmrE-like"/>
</dbReference>
<protein>
    <submittedName>
        <fullName evidence="7">Putative integral membrane protein</fullName>
    </submittedName>
</protein>
<dbReference type="SUPFAM" id="SSF103481">
    <property type="entry name" value="Multidrug resistance efflux transporter EmrE"/>
    <property type="match status" value="2"/>
</dbReference>
<accession>D3UI62</accession>
<feature type="transmembrane region" description="Helical" evidence="5">
    <location>
        <begin position="125"/>
        <end position="144"/>
    </location>
</feature>
<dbReference type="EMBL" id="FN555004">
    <property type="protein sequence ID" value="CBG40185.1"/>
    <property type="molecule type" value="Genomic_DNA"/>
</dbReference>
<feature type="domain" description="EamA" evidence="6">
    <location>
        <begin position="6"/>
        <end position="138"/>
    </location>
</feature>
<organism evidence="7 8">
    <name type="scientific">Helicobacter mustelae (strain ATCC 43772 / CCUG 25715 / CIP 103759 / LMG 18044 / NCTC 12198 / R85-136P)</name>
    <name type="common">Campylobacter mustelae</name>
    <dbReference type="NCBI Taxonomy" id="679897"/>
    <lineage>
        <taxon>Bacteria</taxon>
        <taxon>Pseudomonadati</taxon>
        <taxon>Campylobacterota</taxon>
        <taxon>Epsilonproteobacteria</taxon>
        <taxon>Campylobacterales</taxon>
        <taxon>Helicobacteraceae</taxon>
        <taxon>Helicobacter</taxon>
    </lineage>
</organism>
<evidence type="ECO:0000256" key="1">
    <source>
        <dbReference type="ARBA" id="ARBA00004141"/>
    </source>
</evidence>
<evidence type="ECO:0000256" key="2">
    <source>
        <dbReference type="ARBA" id="ARBA00022692"/>
    </source>
</evidence>
<dbReference type="STRING" id="679897.HMU09280"/>
<feature type="transmembrane region" description="Helical" evidence="5">
    <location>
        <begin position="180"/>
        <end position="198"/>
    </location>
</feature>
<dbReference type="PANTHER" id="PTHR22911">
    <property type="entry name" value="ACYL-MALONYL CONDENSING ENZYME-RELATED"/>
    <property type="match status" value="1"/>
</dbReference>
<keyword evidence="2 5" id="KW-0812">Transmembrane</keyword>
<feature type="transmembrane region" description="Helical" evidence="5">
    <location>
        <begin position="250"/>
        <end position="267"/>
    </location>
</feature>
<feature type="domain" description="EamA" evidence="6">
    <location>
        <begin position="153"/>
        <end position="286"/>
    </location>
</feature>
<reference evidence="7 8" key="1">
    <citation type="journal article" date="2010" name="BMC Genomics">
        <title>Comparative genomics and proteomics of Helicobacter mustelae, an ulcerogenic and carcinogenic gastric pathogen.</title>
        <authorList>
            <person name="O'Toole P.W."/>
            <person name="Snelling W.J."/>
            <person name="Canchaya C."/>
            <person name="Forde B.M."/>
            <person name="Hardie K.R."/>
            <person name="Josenhans C."/>
            <person name="Graham R.L.J."/>
            <person name="McMullan G."/>
            <person name="Parkhill J."/>
            <person name="Belda E."/>
            <person name="Bentley S.D."/>
        </authorList>
    </citation>
    <scope>NUCLEOTIDE SEQUENCE [LARGE SCALE GENOMIC DNA]</scope>
    <source>
        <strain evidence="8">ATCC 43772 / LMG 18044 / NCTC 12198 / 12198</strain>
    </source>
</reference>
<proteinExistence type="predicted"/>